<evidence type="ECO:0000313" key="2">
    <source>
        <dbReference type="EMBL" id="GBN42382.1"/>
    </source>
</evidence>
<gene>
    <name evidence="2" type="ORF">AVEN_174258_1</name>
</gene>
<dbReference type="Proteomes" id="UP000499080">
    <property type="component" value="Unassembled WGS sequence"/>
</dbReference>
<organism evidence="2 3">
    <name type="scientific">Araneus ventricosus</name>
    <name type="common">Orbweaver spider</name>
    <name type="synonym">Epeira ventricosa</name>
    <dbReference type="NCBI Taxonomy" id="182803"/>
    <lineage>
        <taxon>Eukaryota</taxon>
        <taxon>Metazoa</taxon>
        <taxon>Ecdysozoa</taxon>
        <taxon>Arthropoda</taxon>
        <taxon>Chelicerata</taxon>
        <taxon>Arachnida</taxon>
        <taxon>Araneae</taxon>
        <taxon>Araneomorphae</taxon>
        <taxon>Entelegynae</taxon>
        <taxon>Araneoidea</taxon>
        <taxon>Araneidae</taxon>
        <taxon>Araneus</taxon>
    </lineage>
</organism>
<feature type="compositionally biased region" description="Low complexity" evidence="1">
    <location>
        <begin position="71"/>
        <end position="80"/>
    </location>
</feature>
<evidence type="ECO:0000313" key="3">
    <source>
        <dbReference type="Proteomes" id="UP000499080"/>
    </source>
</evidence>
<dbReference type="AlphaFoldDB" id="A0A4Y2NUG8"/>
<comment type="caution">
    <text evidence="2">The sequence shown here is derived from an EMBL/GenBank/DDBJ whole genome shotgun (WGS) entry which is preliminary data.</text>
</comment>
<feature type="compositionally biased region" description="Polar residues" evidence="1">
    <location>
        <begin position="50"/>
        <end position="61"/>
    </location>
</feature>
<name>A0A4Y2NUG8_ARAVE</name>
<accession>A0A4Y2NUG8</accession>
<evidence type="ECO:0000256" key="1">
    <source>
        <dbReference type="SAM" id="MobiDB-lite"/>
    </source>
</evidence>
<sequence>MAVLKIGMVLIVNTSFAWYRLAVNGRLKSSIMVSYKKDIIDLRTSGTCSRTRDVSNTTTSPLLYLPGKQESSNSSGNFSTSYLRSLSEGSLHGWGEATEIRREGKR</sequence>
<proteinExistence type="predicted"/>
<protein>
    <submittedName>
        <fullName evidence="2">Uncharacterized protein</fullName>
    </submittedName>
</protein>
<dbReference type="EMBL" id="BGPR01009802">
    <property type="protein sequence ID" value="GBN42382.1"/>
    <property type="molecule type" value="Genomic_DNA"/>
</dbReference>
<keyword evidence="3" id="KW-1185">Reference proteome</keyword>
<reference evidence="2 3" key="1">
    <citation type="journal article" date="2019" name="Sci. Rep.">
        <title>Orb-weaving spider Araneus ventricosus genome elucidates the spidroin gene catalogue.</title>
        <authorList>
            <person name="Kono N."/>
            <person name="Nakamura H."/>
            <person name="Ohtoshi R."/>
            <person name="Moran D.A.P."/>
            <person name="Shinohara A."/>
            <person name="Yoshida Y."/>
            <person name="Fujiwara M."/>
            <person name="Mori M."/>
            <person name="Tomita M."/>
            <person name="Arakawa K."/>
        </authorList>
    </citation>
    <scope>NUCLEOTIDE SEQUENCE [LARGE SCALE GENOMIC DNA]</scope>
</reference>
<feature type="region of interest" description="Disordered" evidence="1">
    <location>
        <begin position="50"/>
        <end position="80"/>
    </location>
</feature>